<dbReference type="GO" id="GO:0005506">
    <property type="term" value="F:iron ion binding"/>
    <property type="evidence" value="ECO:0007669"/>
    <property type="project" value="InterPro"/>
</dbReference>
<evidence type="ECO:0000313" key="8">
    <source>
        <dbReference type="EMBL" id="RVT84911.1"/>
    </source>
</evidence>
<accession>A0A437LHR3</accession>
<dbReference type="GO" id="GO:0031418">
    <property type="term" value="F:L-ascorbic acid binding"/>
    <property type="evidence" value="ECO:0007669"/>
    <property type="project" value="UniProtKB-KW"/>
</dbReference>
<dbReference type="InterPro" id="IPR005123">
    <property type="entry name" value="Oxoglu/Fe-dep_dioxygenase_dom"/>
</dbReference>
<comment type="cofactor">
    <cofactor evidence="1">
        <name>L-ascorbate</name>
        <dbReference type="ChEBI" id="CHEBI:38290"/>
    </cofactor>
</comment>
<keyword evidence="3" id="KW-0847">Vitamin C</keyword>
<keyword evidence="6" id="KW-0408">Iron</keyword>
<name>A0A437LHR3_9BURK</name>
<keyword evidence="5" id="KW-0560">Oxidoreductase</keyword>
<evidence type="ECO:0000256" key="2">
    <source>
        <dbReference type="ARBA" id="ARBA00022723"/>
    </source>
</evidence>
<dbReference type="RefSeq" id="WP_127683313.1">
    <property type="nucleotide sequence ID" value="NZ_SACM01000003.1"/>
</dbReference>
<dbReference type="GO" id="GO:0016705">
    <property type="term" value="F:oxidoreductase activity, acting on paired donors, with incorporation or reduction of molecular oxygen"/>
    <property type="evidence" value="ECO:0007669"/>
    <property type="project" value="InterPro"/>
</dbReference>
<dbReference type="OrthoDB" id="269774at2"/>
<dbReference type="Pfam" id="PF13640">
    <property type="entry name" value="2OG-FeII_Oxy_3"/>
    <property type="match status" value="1"/>
</dbReference>
<feature type="domain" description="Fe2OG dioxygenase" evidence="7">
    <location>
        <begin position="132"/>
        <end position="230"/>
    </location>
</feature>
<sequence>MDATAPSAPTDFIGVFPEALDRALCQRLIDAFEASPHRVPGRTGGGVDVTKKRSSDLYLNDHPEWREALLQVQKAVTFQATEYFRRHPFGLIAPIALTVADPATGAPTPLTIDNWATHGEPRAMDLMRTLYRLGPVQMQKYDQGSGNYGYWHCETYPDNARAEALHRAFLFMVYLNDVTEGGETDFFHQQRSLQPTAGTLVIAPAGFTHTHRGRVPVSGHKYILTSWILFQRAEALYR</sequence>
<evidence type="ECO:0000256" key="5">
    <source>
        <dbReference type="ARBA" id="ARBA00023002"/>
    </source>
</evidence>
<evidence type="ECO:0000259" key="7">
    <source>
        <dbReference type="PROSITE" id="PS51471"/>
    </source>
</evidence>
<organism evidence="8 9">
    <name type="scientific">Inhella crocodyli</name>
    <dbReference type="NCBI Taxonomy" id="2499851"/>
    <lineage>
        <taxon>Bacteria</taxon>
        <taxon>Pseudomonadati</taxon>
        <taxon>Pseudomonadota</taxon>
        <taxon>Betaproteobacteria</taxon>
        <taxon>Burkholderiales</taxon>
        <taxon>Sphaerotilaceae</taxon>
        <taxon>Inhella</taxon>
    </lineage>
</organism>
<keyword evidence="9" id="KW-1185">Reference proteome</keyword>
<evidence type="ECO:0000256" key="4">
    <source>
        <dbReference type="ARBA" id="ARBA00022964"/>
    </source>
</evidence>
<evidence type="ECO:0000313" key="9">
    <source>
        <dbReference type="Proteomes" id="UP000288587"/>
    </source>
</evidence>
<dbReference type="InterPro" id="IPR044862">
    <property type="entry name" value="Pro_4_hyd_alph_FE2OG_OXY"/>
</dbReference>
<keyword evidence="4" id="KW-0223">Dioxygenase</keyword>
<gene>
    <name evidence="8" type="ORF">EOD73_12370</name>
</gene>
<dbReference type="Gene3D" id="2.60.120.620">
    <property type="entry name" value="q2cbj1_9rhob like domain"/>
    <property type="match status" value="1"/>
</dbReference>
<comment type="caution">
    <text evidence="8">The sequence shown here is derived from an EMBL/GenBank/DDBJ whole genome shotgun (WGS) entry which is preliminary data.</text>
</comment>
<reference evidence="8 9" key="1">
    <citation type="submission" date="2019-01" db="EMBL/GenBank/DDBJ databases">
        <authorList>
            <person name="Chen W.-M."/>
        </authorList>
    </citation>
    <scope>NUCLEOTIDE SEQUENCE [LARGE SCALE GENOMIC DNA]</scope>
    <source>
        <strain evidence="8 9">CCP-18</strain>
    </source>
</reference>
<keyword evidence="2" id="KW-0479">Metal-binding</keyword>
<dbReference type="GO" id="GO:0051213">
    <property type="term" value="F:dioxygenase activity"/>
    <property type="evidence" value="ECO:0007669"/>
    <property type="project" value="UniProtKB-KW"/>
</dbReference>
<proteinExistence type="predicted"/>
<evidence type="ECO:0000256" key="3">
    <source>
        <dbReference type="ARBA" id="ARBA00022896"/>
    </source>
</evidence>
<evidence type="ECO:0000256" key="1">
    <source>
        <dbReference type="ARBA" id="ARBA00001961"/>
    </source>
</evidence>
<dbReference type="AlphaFoldDB" id="A0A437LHR3"/>
<dbReference type="PROSITE" id="PS51471">
    <property type="entry name" value="FE2OG_OXY"/>
    <property type="match status" value="1"/>
</dbReference>
<dbReference type="EMBL" id="SACM01000003">
    <property type="protein sequence ID" value="RVT84911.1"/>
    <property type="molecule type" value="Genomic_DNA"/>
</dbReference>
<protein>
    <submittedName>
        <fullName evidence="8">2OG-Fe(II) oxygenase</fullName>
    </submittedName>
</protein>
<dbReference type="SMART" id="SM00702">
    <property type="entry name" value="P4Hc"/>
    <property type="match status" value="1"/>
</dbReference>
<evidence type="ECO:0000256" key="6">
    <source>
        <dbReference type="ARBA" id="ARBA00023004"/>
    </source>
</evidence>
<dbReference type="InterPro" id="IPR006620">
    <property type="entry name" value="Pro_4_hyd_alph"/>
</dbReference>
<dbReference type="Proteomes" id="UP000288587">
    <property type="component" value="Unassembled WGS sequence"/>
</dbReference>